<dbReference type="Proteomes" id="UP000603369">
    <property type="component" value="Unassembled WGS sequence"/>
</dbReference>
<dbReference type="GO" id="GO:0018580">
    <property type="term" value="F:nitronate monooxygenase activity"/>
    <property type="evidence" value="ECO:0007669"/>
    <property type="project" value="InterPro"/>
</dbReference>
<evidence type="ECO:0000256" key="4">
    <source>
        <dbReference type="ARBA" id="ARBA00022630"/>
    </source>
</evidence>
<evidence type="ECO:0000256" key="8">
    <source>
        <dbReference type="ARBA" id="ARBA00031155"/>
    </source>
</evidence>
<dbReference type="InterPro" id="IPR004136">
    <property type="entry name" value="NMO"/>
</dbReference>
<keyword evidence="7 11" id="KW-0503">Monooxygenase</keyword>
<dbReference type="Pfam" id="PF13454">
    <property type="entry name" value="NAD_binding_9"/>
    <property type="match status" value="1"/>
</dbReference>
<reference evidence="11 12" key="1">
    <citation type="submission" date="2020-12" db="EMBL/GenBank/DDBJ databases">
        <title>Draft genome sequence of the commensal strain Corynebacterium tuberculostearicum MFP09/CIP 102622 isolated from human skin.</title>
        <authorList>
            <person name="Boukerb A.M."/>
            <person name="Janvier X."/>
            <person name="Feuilloley M.G.J."/>
            <person name="Groboillot A."/>
        </authorList>
    </citation>
    <scope>NUCLEOTIDE SEQUENCE [LARGE SCALE GENOMIC DNA]</scope>
    <source>
        <strain evidence="11 12">CIP 102622</strain>
    </source>
</reference>
<keyword evidence="12" id="KW-1185">Reference proteome</keyword>
<keyword evidence="4" id="KW-0285">Flavoprotein</keyword>
<dbReference type="SUPFAM" id="SSF51412">
    <property type="entry name" value="Inosine monophosphate dehydrogenase (IMPDH)"/>
    <property type="match status" value="1"/>
</dbReference>
<comment type="cofactor">
    <cofactor evidence="1">
        <name>FMN</name>
        <dbReference type="ChEBI" id="CHEBI:58210"/>
    </cofactor>
</comment>
<accession>A0A8I1I094</accession>
<proteinExistence type="inferred from homology"/>
<dbReference type="CDD" id="cd04730">
    <property type="entry name" value="NPD_like"/>
    <property type="match status" value="1"/>
</dbReference>
<evidence type="ECO:0000256" key="7">
    <source>
        <dbReference type="ARBA" id="ARBA00023033"/>
    </source>
</evidence>
<protein>
    <recommendedName>
        <fullName evidence="8">Propionate 3-nitronate monooxygenase</fullName>
    </recommendedName>
</protein>
<evidence type="ECO:0000256" key="1">
    <source>
        <dbReference type="ARBA" id="ARBA00001917"/>
    </source>
</evidence>
<dbReference type="AlphaFoldDB" id="A0A8I1I094"/>
<dbReference type="Pfam" id="PF03060">
    <property type="entry name" value="NMO"/>
    <property type="match status" value="1"/>
</dbReference>
<dbReference type="GO" id="GO:0009636">
    <property type="term" value="P:response to toxic substance"/>
    <property type="evidence" value="ECO:0007669"/>
    <property type="project" value="UniProtKB-KW"/>
</dbReference>
<comment type="similarity">
    <text evidence="2">Belongs to the nitronate monooxygenase family. NMO class I subfamily.</text>
</comment>
<dbReference type="SUPFAM" id="SSF51905">
    <property type="entry name" value="FAD/NAD(P)-binding domain"/>
    <property type="match status" value="1"/>
</dbReference>
<dbReference type="InterPro" id="IPR036188">
    <property type="entry name" value="FAD/NAD-bd_sf"/>
</dbReference>
<organism evidence="11 12">
    <name type="scientific">Corynebacterium tuberculostearicum</name>
    <dbReference type="NCBI Taxonomy" id="38304"/>
    <lineage>
        <taxon>Bacteria</taxon>
        <taxon>Bacillati</taxon>
        <taxon>Actinomycetota</taxon>
        <taxon>Actinomycetes</taxon>
        <taxon>Mycobacteriales</taxon>
        <taxon>Corynebacteriaceae</taxon>
        <taxon>Corynebacterium</taxon>
    </lineage>
</organism>
<evidence type="ECO:0000256" key="9">
    <source>
        <dbReference type="ARBA" id="ARBA00049401"/>
    </source>
</evidence>
<dbReference type="PANTHER" id="PTHR42747:SF3">
    <property type="entry name" value="NITRONATE MONOOXYGENASE-RELATED"/>
    <property type="match status" value="1"/>
</dbReference>
<comment type="catalytic activity">
    <reaction evidence="9">
        <text>3 propionate 3-nitronate + 3 O2 + H2O = 3 3-oxopropanoate + 2 nitrate + nitrite + H2O2 + 3 H(+)</text>
        <dbReference type="Rhea" id="RHEA:57332"/>
        <dbReference type="ChEBI" id="CHEBI:15377"/>
        <dbReference type="ChEBI" id="CHEBI:15378"/>
        <dbReference type="ChEBI" id="CHEBI:15379"/>
        <dbReference type="ChEBI" id="CHEBI:16240"/>
        <dbReference type="ChEBI" id="CHEBI:16301"/>
        <dbReference type="ChEBI" id="CHEBI:17632"/>
        <dbReference type="ChEBI" id="CHEBI:33190"/>
        <dbReference type="ChEBI" id="CHEBI:136067"/>
    </reaction>
</comment>
<keyword evidence="5" id="KW-0288">FMN</keyword>
<evidence type="ECO:0000256" key="2">
    <source>
        <dbReference type="ARBA" id="ARBA00009881"/>
    </source>
</evidence>
<evidence type="ECO:0000313" key="12">
    <source>
        <dbReference type="Proteomes" id="UP000603369"/>
    </source>
</evidence>
<dbReference type="Gene3D" id="3.20.20.70">
    <property type="entry name" value="Aldolase class I"/>
    <property type="match status" value="1"/>
</dbReference>
<evidence type="ECO:0000256" key="3">
    <source>
        <dbReference type="ARBA" id="ARBA00022575"/>
    </source>
</evidence>
<dbReference type="InterPro" id="IPR013785">
    <property type="entry name" value="Aldolase_TIM"/>
</dbReference>
<evidence type="ECO:0000256" key="5">
    <source>
        <dbReference type="ARBA" id="ARBA00022643"/>
    </source>
</evidence>
<dbReference type="RefSeq" id="WP_200436331.1">
    <property type="nucleotide sequence ID" value="NZ_JAEHFL010000025.1"/>
</dbReference>
<dbReference type="PANTHER" id="PTHR42747">
    <property type="entry name" value="NITRONATE MONOOXYGENASE-RELATED"/>
    <property type="match status" value="1"/>
</dbReference>
<evidence type="ECO:0000313" key="11">
    <source>
        <dbReference type="EMBL" id="MBK3429117.1"/>
    </source>
</evidence>
<evidence type="ECO:0000256" key="6">
    <source>
        <dbReference type="ARBA" id="ARBA00023002"/>
    </source>
</evidence>
<evidence type="ECO:0000259" key="10">
    <source>
        <dbReference type="Pfam" id="PF13454"/>
    </source>
</evidence>
<comment type="caution">
    <text evidence="11">The sequence shown here is derived from an EMBL/GenBank/DDBJ whole genome shotgun (WGS) entry which is preliminary data.</text>
</comment>
<keyword evidence="3" id="KW-0216">Detoxification</keyword>
<gene>
    <name evidence="11" type="ORF">JDP02_11470</name>
</gene>
<dbReference type="InterPro" id="IPR038732">
    <property type="entry name" value="HpyO/CreE_NAD-binding"/>
</dbReference>
<sequence length="967" mass="106033">MALFEKPIVLAPMAGGPSTPELCAAVTNAGGLGFLAGGYLTPEKLEEQVSTVESLTTQAFGINLFYPSHPNSDQYAEYSKYHQALTKKCVSYSDFPSHPKWSDDHYDRKLDIALKSNAKFISLTFGYPDTNTLETIRRAGKKVVLNATTPREIDHIIQLDCDILSLQGKAAGGHRATVLDNNVEGSSYDAKTLLHHAIAKTEKPIFAGGGVGTAEDTLDLLRAGATAVIVGTRFLTAQEAGTKDTHRHALLELTNRNTVITHAFSGKPARAISNTFTNTFTPQAPYIYPEIHYLTAGMRAEANNAKDPEYLNLWAGEGFANCREATAKQIIDELLPYSQAQESSKVSFSHTDVAVIGGGPRGMAVIERLISRIKDENLNKSIHIVWYDDSGFGSGRVWSPYQCQLLLMNTVTAQLSAFPDESAGLSGQHATGPTFYDWLKSNDAREFLSSDPVLLAEASSATEDTYSSRALYGAYLQWSVNQLLKDSREYSPIELVARRAVSFEKKKDSLLIHDSLGGCVEAKSVVLSLGHTSQNLSGKEESLSKKAKESTVTYLPSGDASIQKAAKLPARESIILRGMGLTFFDYMILLTEGRGGQFRENAHGKHYIPSGKEPHIIACSRKGAPHHARGKNQKRPDERWVPRILTEEYAATLSNATFSIDVWPQIAQEVELAFTISLLEANNADYDEESLVSLAKQGGHSLVEWRHSQGYTETLDWGELFQAKWTNSPGEKLRDYQDTVASKIENDIAEAEKGNKSGPLKAALDVFRDIRNEVRECVQYGRITGESFKEELLARYSPTNAFLSIGPPIQRLEQMQALIKAGILTVLPADPIISIDESSGKVDYFNPSMPQEKGEATALVEARLPTSSIQNTADPLIVSATSLGLIRPHYFKNTPCVSGAIDVDPHSFRVQSENEQSVSLYAYGIPLEGLQWGTAATIRPFVNSVIIHDADAIASSIQEDLHEQKKQ</sequence>
<keyword evidence="6" id="KW-0560">Oxidoreductase</keyword>
<feature type="domain" description="FAD-dependent urate hydroxylase HpyO/Asp monooxygenase CreE-like FAD/NAD(P)-binding" evidence="10">
    <location>
        <begin position="354"/>
        <end position="531"/>
    </location>
</feature>
<name>A0A8I1I094_9CORY</name>
<dbReference type="EMBL" id="JAEHFL010000025">
    <property type="protein sequence ID" value="MBK3429117.1"/>
    <property type="molecule type" value="Genomic_DNA"/>
</dbReference>